<proteinExistence type="predicted"/>
<evidence type="ECO:0000256" key="1">
    <source>
        <dbReference type="SAM" id="Coils"/>
    </source>
</evidence>
<dbReference type="Proteomes" id="UP000000763">
    <property type="component" value="Chromosome 4"/>
</dbReference>
<reference evidence="2" key="4">
    <citation type="journal article" date="2007" name="Genome Res.">
        <title>Curated Genome Annotation of Oryza sativa ssp. japonica and Comparative Genome Analysis with Arabidopsis thaliana.</title>
        <authorList>
            <consortium name="The Rice Annotation Project (RAP)"/>
            <person name="Itoh T."/>
            <person name="Tanaka T."/>
            <person name="Barrero R.A."/>
            <person name="Yamasaki C."/>
            <person name="Fujii Y."/>
            <person name="Hilton P.B."/>
            <person name="Antonio B.A."/>
            <person name="Aono H."/>
            <person name="Apweiler R."/>
            <person name="Bruskiewich R."/>
            <person name="Bureau T."/>
            <person name="Burr F."/>
            <person name="Costa de Oliveira A."/>
            <person name="Fuks G."/>
            <person name="Habara T."/>
            <person name="Haberer G."/>
            <person name="Han B."/>
            <person name="Harada E."/>
            <person name="Hiraki A.T."/>
            <person name="Hirochika H."/>
            <person name="Hoen D."/>
            <person name="Hokari H."/>
            <person name="Hosokawa S."/>
            <person name="Hsing Y."/>
            <person name="Ikawa H."/>
            <person name="Ikeo K."/>
            <person name="Imanishi T."/>
            <person name="Ito Y."/>
            <person name="Jaiswal P."/>
            <person name="Kanno M."/>
            <person name="Kawahara Y."/>
            <person name="Kawamura T."/>
            <person name="Kawashima H."/>
            <person name="Khurana J.P."/>
            <person name="Kikuchi S."/>
            <person name="Komatsu S."/>
            <person name="Koyanagi K.O."/>
            <person name="Kubooka H."/>
            <person name="Lieberherr D."/>
            <person name="Lin Y.C."/>
            <person name="Lonsdale D."/>
            <person name="Matsumoto T."/>
            <person name="Matsuya A."/>
            <person name="McCombie W.R."/>
            <person name="Messing J."/>
            <person name="Miyao A."/>
            <person name="Mulder N."/>
            <person name="Nagamura Y."/>
            <person name="Nam J."/>
            <person name="Namiki N."/>
            <person name="Numa H."/>
            <person name="Nurimoto S."/>
            <person name="O'donovan C."/>
            <person name="Ohyanagi H."/>
            <person name="Okido T."/>
            <person name="Oota S."/>
            <person name="Osato N."/>
            <person name="Palmer L.E."/>
            <person name="Quetier F."/>
            <person name="Raghuvanshi S."/>
            <person name="Saichi N."/>
            <person name="Sakai H."/>
            <person name="Sakai Y."/>
            <person name="Sakata K."/>
            <person name="Sakurai T."/>
            <person name="Sato F."/>
            <person name="Sato Y."/>
            <person name="Schoof H."/>
            <person name="Seki M."/>
            <person name="Shibata M."/>
            <person name="Shimizu Y."/>
            <person name="Shinozaki K."/>
            <person name="Shinso Y."/>
            <person name="Singh N.K."/>
            <person name="Smith-White B."/>
            <person name="Takeda J."/>
            <person name="Tanino M."/>
            <person name="Tatusova T."/>
            <person name="Thongjuea S."/>
            <person name="Todokoro F."/>
            <person name="Tsugane M."/>
            <person name="Tyagi A.K."/>
            <person name="Vanavichit A."/>
            <person name="Wang A."/>
            <person name="Wing R.A."/>
            <person name="Yamaguchi K."/>
            <person name="Yamamoto M."/>
            <person name="Yamamoto N."/>
            <person name="Yu Y."/>
            <person name="Zhang H."/>
            <person name="Zhao Q."/>
            <person name="Higo K."/>
            <person name="Burr B."/>
            <person name="Gojobori T."/>
            <person name="Sasaki T."/>
        </authorList>
    </citation>
    <scope>NUCLEOTIDE SEQUENCE</scope>
</reference>
<organism evidence="3 4">
    <name type="scientific">Oryza sativa subsp. japonica</name>
    <name type="common">Rice</name>
    <dbReference type="NCBI Taxonomy" id="39947"/>
    <lineage>
        <taxon>Eukaryota</taxon>
        <taxon>Viridiplantae</taxon>
        <taxon>Streptophyta</taxon>
        <taxon>Embryophyta</taxon>
        <taxon>Tracheophyta</taxon>
        <taxon>Spermatophyta</taxon>
        <taxon>Magnoliopsida</taxon>
        <taxon>Liliopsida</taxon>
        <taxon>Poales</taxon>
        <taxon>Poaceae</taxon>
        <taxon>BOP clade</taxon>
        <taxon>Oryzoideae</taxon>
        <taxon>Oryzeae</taxon>
        <taxon>Oryzinae</taxon>
        <taxon>Oryza</taxon>
        <taxon>Oryza sativa</taxon>
    </lineage>
</organism>
<accession>Q7XQK7</accession>
<feature type="coiled-coil region" evidence="1">
    <location>
        <begin position="56"/>
        <end position="290"/>
    </location>
</feature>
<reference evidence="2" key="7">
    <citation type="submission" date="2012-08" db="EMBL/GenBank/DDBJ databases">
        <title>Oryza sativa nipponbare(GA3) genomic DNA, chromosome 4.</title>
        <authorList>
            <consortium name="IRGSP(International Rice Genome Sequencing Project)"/>
        </authorList>
    </citation>
    <scope>NUCLEOTIDE SEQUENCE</scope>
</reference>
<dbReference type="AlphaFoldDB" id="Q7XQK7"/>
<reference evidence="3" key="1">
    <citation type="journal article" date="2002" name="Nature">
        <title>Sequence and analysis of rice chromosome 4.</title>
        <authorList>
            <person name="Feng Q."/>
            <person name="Zhang Y."/>
            <person name="Hao P."/>
            <person name="Wang S."/>
            <person name="Fu G."/>
            <person name="Huang Y."/>
            <person name="Li Y."/>
            <person name="Zhu J."/>
            <person name="Liu Y."/>
            <person name="Hu X."/>
            <person name="Jia P."/>
            <person name="Zhang Y."/>
            <person name="Zhao Q."/>
            <person name="Ying K."/>
            <person name="Yu S."/>
            <person name="Tang Y."/>
            <person name="Weng Q."/>
            <person name="Zhang L."/>
            <person name="Lu Y."/>
            <person name="Mu J."/>
            <person name="Lu Y."/>
            <person name="Zhang L.S."/>
            <person name="Yu Z."/>
            <person name="Fan D."/>
            <person name="Liu X."/>
            <person name="Lu T."/>
            <person name="Li C."/>
            <person name="Wu Y."/>
            <person name="Sun T."/>
            <person name="Lei H."/>
            <person name="Li T."/>
            <person name="Hu H."/>
            <person name="Guan J."/>
            <person name="Wu M."/>
            <person name="Zhang R."/>
            <person name="Zhou B."/>
            <person name="Chen Z."/>
            <person name="Chen L."/>
            <person name="Jin Z."/>
            <person name="Wang R."/>
            <person name="Yin H."/>
            <person name="Cai Z."/>
            <person name="Ren S."/>
            <person name="Lv G."/>
            <person name="Gu W."/>
            <person name="Zhu G."/>
            <person name="Tu Y."/>
            <person name="Jia J."/>
            <person name="Zhang Y."/>
            <person name="Chen J."/>
            <person name="Kang H."/>
            <person name="Chen X."/>
            <person name="Shao C."/>
            <person name="Sun Y."/>
            <person name="Hu Q."/>
            <person name="Zhang X."/>
            <person name="Zhang W."/>
            <person name="Wang L."/>
            <person name="Ding C."/>
            <person name="Sheng H."/>
            <person name="Gu J."/>
            <person name="Chen S."/>
            <person name="Ni L."/>
            <person name="Zhu F."/>
            <person name="Chen W."/>
            <person name="Lan L."/>
            <person name="Lai Y."/>
            <person name="Cheng Z."/>
            <person name="Gu M."/>
            <person name="Jiang J."/>
            <person name="Li J."/>
            <person name="Hong G."/>
            <person name="Xue Y."/>
            <person name="Han B."/>
        </authorList>
    </citation>
    <scope>NUCLEOTIDE SEQUENCE</scope>
</reference>
<reference evidence="2 4" key="2">
    <citation type="journal article" date="2005" name="Nature">
        <title>The map-based sequence of the rice genome.</title>
        <authorList>
            <consortium name="International rice genome sequencing project (IRGSP)"/>
            <person name="Matsumoto T."/>
            <person name="Wu J."/>
            <person name="Kanamori H."/>
            <person name="Katayose Y."/>
            <person name="Fujisawa M."/>
            <person name="Namiki N."/>
            <person name="Mizuno H."/>
            <person name="Yamamoto K."/>
            <person name="Antonio B.A."/>
            <person name="Baba T."/>
            <person name="Sakata K."/>
            <person name="Nagamura Y."/>
            <person name="Aoki H."/>
            <person name="Arikawa K."/>
            <person name="Arita K."/>
            <person name="Bito T."/>
            <person name="Chiden Y."/>
            <person name="Fujitsuka N."/>
            <person name="Fukunaka R."/>
            <person name="Hamada M."/>
            <person name="Harada C."/>
            <person name="Hayashi A."/>
            <person name="Hijishita S."/>
            <person name="Honda M."/>
            <person name="Hosokawa S."/>
            <person name="Ichikawa Y."/>
            <person name="Idonuma A."/>
            <person name="Iijima M."/>
            <person name="Ikeda M."/>
            <person name="Ikeno M."/>
            <person name="Ito K."/>
            <person name="Ito S."/>
            <person name="Ito T."/>
            <person name="Ito Y."/>
            <person name="Ito Y."/>
            <person name="Iwabuchi A."/>
            <person name="Kamiya K."/>
            <person name="Karasawa W."/>
            <person name="Kurita K."/>
            <person name="Katagiri S."/>
            <person name="Kikuta A."/>
            <person name="Kobayashi H."/>
            <person name="Kobayashi N."/>
            <person name="Machita K."/>
            <person name="Maehara T."/>
            <person name="Masukawa M."/>
            <person name="Mizubayashi T."/>
            <person name="Mukai Y."/>
            <person name="Nagasaki H."/>
            <person name="Nagata Y."/>
            <person name="Naito S."/>
            <person name="Nakashima M."/>
            <person name="Nakama Y."/>
            <person name="Nakamichi Y."/>
            <person name="Nakamura M."/>
            <person name="Meguro A."/>
            <person name="Negishi M."/>
            <person name="Ohta I."/>
            <person name="Ohta T."/>
            <person name="Okamoto M."/>
            <person name="Ono N."/>
            <person name="Saji S."/>
            <person name="Sakaguchi M."/>
            <person name="Sakai K."/>
            <person name="Shibata M."/>
            <person name="Shimokawa T."/>
            <person name="Song J."/>
            <person name="Takazaki Y."/>
            <person name="Terasawa K."/>
            <person name="Tsugane M."/>
            <person name="Tsuji K."/>
            <person name="Ueda S."/>
            <person name="Waki K."/>
            <person name="Yamagata H."/>
            <person name="Yamamoto M."/>
            <person name="Yamamoto S."/>
            <person name="Yamane H."/>
            <person name="Yoshiki S."/>
            <person name="Yoshihara R."/>
            <person name="Yukawa K."/>
            <person name="Zhong H."/>
            <person name="Yano M."/>
            <person name="Yuan Q."/>
            <person name="Ouyang S."/>
            <person name="Liu J."/>
            <person name="Jones K.M."/>
            <person name="Gansberger K."/>
            <person name="Moffat K."/>
            <person name="Hill J."/>
            <person name="Bera J."/>
            <person name="Fadrosh D."/>
            <person name="Jin S."/>
            <person name="Johri S."/>
            <person name="Kim M."/>
            <person name="Overton L."/>
            <person name="Reardon M."/>
            <person name="Tsitrin T."/>
            <person name="Vuong H."/>
            <person name="Weaver B."/>
            <person name="Ciecko A."/>
            <person name="Tallon L."/>
            <person name="Jackson J."/>
            <person name="Pai G."/>
            <person name="Aken S.V."/>
            <person name="Utterback T."/>
            <person name="Reidmuller S."/>
            <person name="Feldblyum T."/>
            <person name="Hsiao J."/>
            <person name="Zismann V."/>
            <person name="Iobst S."/>
            <person name="de Vazeille A.R."/>
            <person name="Buell C.R."/>
            <person name="Ying K."/>
            <person name="Li Y."/>
            <person name="Lu T."/>
            <person name="Huang Y."/>
            <person name="Zhao Q."/>
            <person name="Feng Q."/>
            <person name="Zhang L."/>
            <person name="Zhu J."/>
            <person name="Weng Q."/>
            <person name="Mu J."/>
            <person name="Lu Y."/>
            <person name="Fan D."/>
            <person name="Liu Y."/>
            <person name="Guan J."/>
            <person name="Zhang Y."/>
            <person name="Yu S."/>
            <person name="Liu X."/>
            <person name="Zhang Y."/>
            <person name="Hong G."/>
            <person name="Han B."/>
            <person name="Choisne N."/>
            <person name="Demange N."/>
            <person name="Orjeda G."/>
            <person name="Samain S."/>
            <person name="Cattolico L."/>
            <person name="Pelletier E."/>
            <person name="Couloux A."/>
            <person name="Segurens B."/>
            <person name="Wincker P."/>
            <person name="D'Hont A."/>
            <person name="Scarpelli C."/>
            <person name="Weissenbach J."/>
            <person name="Salanoubat M."/>
            <person name="Quetier F."/>
            <person name="Yu Y."/>
            <person name="Kim H.R."/>
            <person name="Rambo T."/>
            <person name="Currie J."/>
            <person name="Collura K."/>
            <person name="Luo M."/>
            <person name="Yang T."/>
            <person name="Ammiraju J.S.S."/>
            <person name="Engler F."/>
            <person name="Soderlund C."/>
            <person name="Wing R.A."/>
            <person name="Palmer L.E."/>
            <person name="de la Bastide M."/>
            <person name="Spiegel L."/>
            <person name="Nascimento L."/>
            <person name="Zutavern T."/>
            <person name="O'Shaughnessy A."/>
            <person name="Dike S."/>
            <person name="Dedhia N."/>
            <person name="Preston R."/>
            <person name="Balija V."/>
            <person name="McCombie W.R."/>
            <person name="Chow T."/>
            <person name="Chen H."/>
            <person name="Chung M."/>
            <person name="Chen C."/>
            <person name="Shaw J."/>
            <person name="Wu H."/>
            <person name="Hsiao K."/>
            <person name="Chao Y."/>
            <person name="Chu M."/>
            <person name="Cheng C."/>
            <person name="Hour A."/>
            <person name="Lee P."/>
            <person name="Lin S."/>
            <person name="Lin Y."/>
            <person name="Liou J."/>
            <person name="Liu S."/>
            <person name="Hsing Y."/>
            <person name="Raghuvanshi S."/>
            <person name="Mohanty A."/>
            <person name="Bharti A.K."/>
            <person name="Gaur A."/>
            <person name="Gupta V."/>
            <person name="Kumar D."/>
            <person name="Ravi V."/>
            <person name="Vij S."/>
            <person name="Kapur A."/>
            <person name="Khurana P."/>
            <person name="Khurana P."/>
            <person name="Khurana J.P."/>
            <person name="Tyagi A.K."/>
            <person name="Gaikwad K."/>
            <person name="Singh A."/>
            <person name="Dalal V."/>
            <person name="Srivastava S."/>
            <person name="Dixit A."/>
            <person name="Pal A.K."/>
            <person name="Ghazi I.A."/>
            <person name="Yadav M."/>
            <person name="Pandit A."/>
            <person name="Bhargava A."/>
            <person name="Sureshbabu K."/>
            <person name="Batra K."/>
            <person name="Sharma T.R."/>
            <person name="Mohapatra T."/>
            <person name="Singh N.K."/>
            <person name="Messing J."/>
            <person name="Nelson A.B."/>
            <person name="Fuks G."/>
            <person name="Kavchok S."/>
            <person name="Keizer G."/>
            <person name="Linton E."/>
            <person name="Llaca V."/>
            <person name="Song R."/>
            <person name="Tanyolac B."/>
            <person name="Young S."/>
            <person name="Ho-Il K."/>
            <person name="Hahn J.H."/>
            <person name="Sangsakoo G."/>
            <person name="Vanavichit A."/>
            <person name="de Mattos Luiz.A.T."/>
            <person name="Zimmer P.D."/>
            <person name="Malone G."/>
            <person name="Dellagostin O."/>
            <person name="de Oliveira A.C."/>
            <person name="Bevan M."/>
            <person name="Bancroft I."/>
            <person name="Minx P."/>
            <person name="Cordum H."/>
            <person name="Wilson R."/>
            <person name="Cheng Z."/>
            <person name="Jin W."/>
            <person name="Jiang J."/>
            <person name="Leong S.A."/>
            <person name="Iwama H."/>
            <person name="Gojobori T."/>
            <person name="Itoh T."/>
            <person name="Niimura Y."/>
            <person name="Fujii Y."/>
            <person name="Habara T."/>
            <person name="Sakai H."/>
            <person name="Sato Y."/>
            <person name="Wilson G."/>
            <person name="Kumar K."/>
            <person name="McCouch S."/>
            <person name="Juretic N."/>
            <person name="Hoen D."/>
            <person name="Wright S."/>
            <person name="Bruskiewich R."/>
            <person name="Bureau T."/>
            <person name="Miyao A."/>
            <person name="Hirochika H."/>
            <person name="Nishikawa T."/>
            <person name="Kadowaki K."/>
            <person name="Sugiura M."/>
            <person name="Burr B."/>
            <person name="Sasaki T."/>
        </authorList>
    </citation>
    <scope>NUCLEOTIDE SEQUENCE [LARGE SCALE GENOMIC DNA]</scope>
    <source>
        <strain evidence="4">cv. Nipponbare</strain>
    </source>
</reference>
<evidence type="ECO:0000313" key="3">
    <source>
        <dbReference type="EMBL" id="CAE03079.3"/>
    </source>
</evidence>
<keyword evidence="1" id="KW-0175">Coiled coil</keyword>
<dbReference type="EMBL" id="AP008210">
    <property type="protein sequence ID" value="BAF14035.1"/>
    <property type="molecule type" value="Genomic_DNA"/>
</dbReference>
<reference evidence="2" key="5">
    <citation type="journal article" date="2008" name="Nucleic Acids Res.">
        <title>The Rice Annotation Project Database (RAP-DB): 2008 update.</title>
        <authorList>
            <consortium name="The Rice Annotation Project (RAP)"/>
            <person name="Tanaka T."/>
            <person name="Antonio B.A."/>
            <person name="Kikuchi S."/>
            <person name="Matsumoto T."/>
            <person name="Nagamura Y."/>
            <person name="Numa H."/>
            <person name="Sakai H."/>
            <person name="Wu J."/>
            <person name="Itoh T."/>
            <person name="Sasaki T."/>
            <person name="Aono R."/>
            <person name="Fujii Y."/>
            <person name="Habara T."/>
            <person name="Harada E."/>
            <person name="Kanno M."/>
            <person name="Kawahara Y."/>
            <person name="Kawashima H."/>
            <person name="Kubooka H."/>
            <person name="Matsuya A."/>
            <person name="Nakaoka H."/>
            <person name="Saichi N."/>
            <person name="Sanbonmatsu R."/>
            <person name="Sato Y."/>
            <person name="Shinso Y."/>
            <person name="Suzuki M."/>
            <person name="Takeda J."/>
            <person name="Tanino M."/>
            <person name="Todokoro F."/>
            <person name="Yamaguchi K."/>
            <person name="Yamamoto N."/>
            <person name="Yamasaki C."/>
            <person name="Imanishi T."/>
            <person name="Okido T."/>
            <person name="Tada M."/>
            <person name="Ikeo K."/>
            <person name="Tateno Y."/>
            <person name="Gojobori T."/>
            <person name="Lin Y.C."/>
            <person name="Wei F.J."/>
            <person name="Hsing Y.I."/>
            <person name="Zhao Q."/>
            <person name="Han B."/>
            <person name="Kramer M.R."/>
            <person name="McCombie R.W."/>
            <person name="Lonsdale D."/>
            <person name="O'Donovan C.C."/>
            <person name="Whitfield E.J."/>
            <person name="Apweiler R."/>
            <person name="Koyanagi K.O."/>
            <person name="Khurana J.P."/>
            <person name="Raghuvanshi S."/>
            <person name="Singh N.K."/>
            <person name="Tyagi A.K."/>
            <person name="Haberer G."/>
            <person name="Fujisawa M."/>
            <person name="Hosokawa S."/>
            <person name="Ito Y."/>
            <person name="Ikawa H."/>
            <person name="Shibata M."/>
            <person name="Yamamoto M."/>
            <person name="Bruskiewich R.M."/>
            <person name="Hoen D.R."/>
            <person name="Bureau TE."/>
            <person name="Namiki N."/>
            <person name="Ohyanagi H."/>
            <person name="Sakai Y."/>
            <person name="Nobushima S."/>
            <person name="Sakata K."/>
            <person name="Barrero R.A."/>
            <person name="Sato Y."/>
            <person name="Souvorov A."/>
            <person name="Smith-White B."/>
            <person name="Tatusova T."/>
            <person name="An S."/>
            <person name="An G."/>
            <person name="OOta S."/>
            <person name="Fuks G."/>
            <person name="Messing J."/>
            <person name="Christie K.R."/>
            <person name="Lieberherr D."/>
            <person name="Kim H."/>
            <person name="Zuccolo A."/>
            <person name="Wing R.A."/>
            <person name="Nobuta K."/>
            <person name="Green P.J."/>
            <person name="Lu C."/>
            <person name="Meyers BC."/>
            <person name="Chaparro C."/>
            <person name="Piegu B."/>
            <person name="Panaud O."/>
            <person name="Echeverria M."/>
        </authorList>
    </citation>
    <scope>NUCLEOTIDE SEQUENCE</scope>
</reference>
<protein>
    <submittedName>
        <fullName evidence="3">OSJNBa0089E12.17 protein</fullName>
    </submittedName>
    <submittedName>
        <fullName evidence="2">Os04g0155200 protein</fullName>
    </submittedName>
</protein>
<dbReference type="KEGG" id="dosa:Os04g0155200"/>
<name>Q7XQK7_ORYSJ</name>
<evidence type="ECO:0000313" key="4">
    <source>
        <dbReference type="Proteomes" id="UP000000763"/>
    </source>
</evidence>
<evidence type="ECO:0000313" key="2">
    <source>
        <dbReference type="EMBL" id="BAF14035.1"/>
    </source>
</evidence>
<feature type="coiled-coil region" evidence="1">
    <location>
        <begin position="318"/>
        <end position="359"/>
    </location>
</feature>
<reference evidence="2" key="8">
    <citation type="submission" date="2012-08" db="EMBL/GenBank/DDBJ databases">
        <title>The Second Rice Annotation Project Meeting (RAP2).</title>
        <authorList>
            <consortium name="The Rice Annotation Project (RAP)"/>
        </authorList>
    </citation>
    <scope>NUCLEOTIDE SEQUENCE</scope>
</reference>
<reference evidence="2" key="3">
    <citation type="journal article" date="2006" name="Nucleic Acids Res.">
        <title>The Rice Annotation Project Database (RAP-DB): hub for Oryza sativa ssp. japonica genome information.</title>
        <authorList>
            <person name="Ohyanagi H."/>
            <person name="Tanaka T."/>
            <person name="Sakai H."/>
            <person name="Shigemoto Y."/>
            <person name="Yamaguchi K."/>
            <person name="Habara T."/>
            <person name="Fujii Y."/>
            <person name="Antonio B.A."/>
            <person name="Nagamura Y."/>
            <person name="Imanishi T."/>
            <person name="Ikeo K."/>
            <person name="Itoh T."/>
            <person name="Gojobori T."/>
            <person name="Sasaki T."/>
        </authorList>
    </citation>
    <scope>NUCLEOTIDE SEQUENCE</scope>
</reference>
<reference evidence="4" key="6">
    <citation type="journal article" date="2008" name="Nucleic Acids Res.">
        <title>The rice annotation project database (RAP-DB): 2008 update.</title>
        <authorList>
            <consortium name="The rice annotation project (RAP)"/>
        </authorList>
    </citation>
    <scope>GENOME REANNOTATION</scope>
    <source>
        <strain evidence="4">cv. Nipponbare</strain>
    </source>
</reference>
<gene>
    <name evidence="2" type="ordered locus">Os04g0155200</name>
    <name evidence="3" type="ORF">OSJNBa0089E12.17</name>
</gene>
<accession>Q0JF52</accession>
<dbReference type="EMBL" id="AL606605">
    <property type="protein sequence ID" value="CAE03079.3"/>
    <property type="molecule type" value="Genomic_DNA"/>
</dbReference>
<sequence>MGERLRLYANVNMTPRHGCLEIFTNDKVRTLSHQVSTLGDRVWELEHKNTRLLGEKGKLEQQLEETKVAVQAISSEKEEVERSLKGENDKLRLEVLTAEDKLDAVEIEKLQKELDALAEVKEVAAKAFDDEKAKMMMESVDLKSRIEEIQGNMDMIESENDKLRSEALIAEQKLNICEAEIERLKMELGGLTEAKEAAAKAFDTQNEEITKDLEDLKTKLEEIKTNKDLVESENEEKYSQSEAEIKYLKQVMGAVVEAKEAAAKAFAAEKEDIMKESDNLKRKVTEIQDSKKHGQFELEVTSLKKELGALQEAKETTTKAFEVEKAEILKELEDLRRKVEEIQTNKDLVEGENDKLRLDVLTAQQKQSILEVEANNLKMELGALVEAKEATTKAFDAEKAKIMKELEDVKRKMEEIQVKRLKMELGALVEANGIAVKSFDAEKAKFIREMGDLKRKIEEIQVSKEASEEVGRNKNAEADRLRAELVKIHVSLSQLQASYNELDAKHSLLSDEKNSVQKALDVEKVEACKLKSKFEELENYKAEVKI</sequence>